<evidence type="ECO:0000313" key="2">
    <source>
        <dbReference type="Proteomes" id="UP000554482"/>
    </source>
</evidence>
<dbReference type="Gene3D" id="2.30.110.10">
    <property type="entry name" value="Electron Transport, Fmn-binding Protein, Chain A"/>
    <property type="match status" value="1"/>
</dbReference>
<dbReference type="EMBL" id="JABWDY010012278">
    <property type="protein sequence ID" value="KAF5199243.1"/>
    <property type="molecule type" value="Genomic_DNA"/>
</dbReference>
<organism evidence="1 2">
    <name type="scientific">Thalictrum thalictroides</name>
    <name type="common">Rue-anemone</name>
    <name type="synonym">Anemone thalictroides</name>
    <dbReference type="NCBI Taxonomy" id="46969"/>
    <lineage>
        <taxon>Eukaryota</taxon>
        <taxon>Viridiplantae</taxon>
        <taxon>Streptophyta</taxon>
        <taxon>Embryophyta</taxon>
        <taxon>Tracheophyta</taxon>
        <taxon>Spermatophyta</taxon>
        <taxon>Magnoliopsida</taxon>
        <taxon>Ranunculales</taxon>
        <taxon>Ranunculaceae</taxon>
        <taxon>Thalictroideae</taxon>
        <taxon>Thalictrum</taxon>
    </lineage>
</organism>
<gene>
    <name evidence="1" type="ORF">FRX31_011170</name>
</gene>
<sequence length="309" mass="34980">MMGSKGLVLTYSEKCKNILASNWQAYLNTIKADAEGSNREIHSSKVSYFLRRGKPYLWVPEDDIHNVNSIIDDRGSLAVPNPYPGPLANVLRSIKKLPTRVALAGDLLPLTEEKVHSFAESIRETILSEQKKISQASYSVSSILTSSSSNCMSRFEHLQDVLNGTVPYVVYKFNIRSCTYIDANGVDHDLEMDEMVSSKPDQISPYSAKLIDGINQSHSMRRALMFFCHVYLNVNAKDALMLSMDRKGFEVMAKVSSQKTTKDGFAEYQWREYRFTFKEEACDIETFCRLLVEMEEEALKDVASYSGLQ</sequence>
<evidence type="ECO:0000313" key="1">
    <source>
        <dbReference type="EMBL" id="KAF5199243.1"/>
    </source>
</evidence>
<dbReference type="PANTHER" id="PTHR37375:SF1">
    <property type="entry name" value="DUF2470 DOMAIN-CONTAINING PROTEIN"/>
    <property type="match status" value="1"/>
</dbReference>
<protein>
    <submittedName>
        <fullName evidence="1">Fmn-binding split barrel</fullName>
    </submittedName>
</protein>
<accession>A0A7J6WQK1</accession>
<dbReference type="Gene3D" id="3.20.180.10">
    <property type="entry name" value="PNP-oxidase-like"/>
    <property type="match status" value="1"/>
</dbReference>
<dbReference type="Proteomes" id="UP000554482">
    <property type="component" value="Unassembled WGS sequence"/>
</dbReference>
<dbReference type="InterPro" id="IPR037119">
    <property type="entry name" value="Haem_oxidase_HugZ-like_sf"/>
</dbReference>
<dbReference type="PANTHER" id="PTHR37375">
    <property type="entry name" value="EXPRESSED PROTEIN"/>
    <property type="match status" value="1"/>
</dbReference>
<dbReference type="OrthoDB" id="10256706at2759"/>
<proteinExistence type="predicted"/>
<keyword evidence="2" id="KW-1185">Reference proteome</keyword>
<dbReference type="InterPro" id="IPR012349">
    <property type="entry name" value="Split_barrel_FMN-bd"/>
</dbReference>
<reference evidence="1 2" key="1">
    <citation type="submission" date="2020-06" db="EMBL/GenBank/DDBJ databases">
        <title>Transcriptomic and genomic resources for Thalictrum thalictroides and T. hernandezii: Facilitating candidate gene discovery in an emerging model plant lineage.</title>
        <authorList>
            <person name="Arias T."/>
            <person name="Riano-Pachon D.M."/>
            <person name="Di Stilio V.S."/>
        </authorList>
    </citation>
    <scope>NUCLEOTIDE SEQUENCE [LARGE SCALE GENOMIC DNA]</scope>
    <source>
        <strain evidence="2">cv. WT478/WT964</strain>
        <tissue evidence="1">Leaves</tissue>
    </source>
</reference>
<comment type="caution">
    <text evidence="1">The sequence shown here is derived from an EMBL/GenBank/DDBJ whole genome shotgun (WGS) entry which is preliminary data.</text>
</comment>
<dbReference type="SUPFAM" id="SSF50475">
    <property type="entry name" value="FMN-binding split barrel"/>
    <property type="match status" value="1"/>
</dbReference>
<dbReference type="AlphaFoldDB" id="A0A7J6WQK1"/>
<name>A0A7J6WQK1_THATH</name>